<comment type="caution">
    <text evidence="2">The sequence shown here is derived from an EMBL/GenBank/DDBJ whole genome shotgun (WGS) entry which is preliminary data.</text>
</comment>
<dbReference type="Pfam" id="PF00395">
    <property type="entry name" value="SLH"/>
    <property type="match status" value="3"/>
</dbReference>
<proteinExistence type="predicted"/>
<dbReference type="InterPro" id="IPR001434">
    <property type="entry name" value="OmcB-like_DUF11"/>
</dbReference>
<feature type="domain" description="SLH" evidence="1">
    <location>
        <begin position="1064"/>
        <end position="1127"/>
    </location>
</feature>
<evidence type="ECO:0000313" key="2">
    <source>
        <dbReference type="EMBL" id="MFC5401157.1"/>
    </source>
</evidence>
<accession>A0ABW0HMS2</accession>
<dbReference type="EMBL" id="JBHSMI010000001">
    <property type="protein sequence ID" value="MFC5401157.1"/>
    <property type="molecule type" value="Genomic_DNA"/>
</dbReference>
<dbReference type="PANTHER" id="PTHR34819">
    <property type="entry name" value="LARGE CYSTEINE-RICH PERIPLASMIC PROTEIN OMCB"/>
    <property type="match status" value="1"/>
</dbReference>
<sequence>MKKKFIKISSLFLSFLLVFGLFVNVSFPIPKVYAATQADLGAQLAVSNSTPNVGDPITYTATITNFGPDSATNVSVSASLPAGVTFVSAIPSHGAYNPGTGNWMVGTVIANSPLTLTITATVVSPSTNTFMISVASPDQTDSDLVNNSAFSTITPQRADLAVNLTVNNSWPNVGDTVTYTAIITNSGPDKATNVSVNALLPAGLTFVSANPFQGVYNPSTGIWTIGTVYVGNFFMLTITARVVSPSASTFTIALAHSDQFDPNTGSNSDSSTITPQQADLGAQLTVSKPSPNVGDTITYTATITNSGPDKATNVSVNALLPAGVTFVSATPSQGSYNSTTGVWAAGAVTTASSHTLTITATVVSPSSNTFTITVAHSDQFDPDTSNNSASITIADLKATLTVSDSSPNVGDTITYTATIANSGPDKATNVSVNALLPVGVTFVSATPSQGTYNSATGVWSIGTVATGSSITLNITATVVSPSASTYTVTVAQSEIDPDTSNNSASSTITPQKADLGATFTVSNPSPNVGDTITYTATIANSGPDKATNVSVNALLPAGVTFVSATPSQGSYNSTTGVWTVGTVTTTTPPTLTITAKVASPSASTFTVTLAHSDQYDPNTGNNSASSTVTPQQADLGATLTVSNPSPNVGDSITYTATIANSGPDTATNASVNALLPAGVTFASATPSQGTYNSATGVWTIGTVAIGSSITLNITATVVSPSASTFTVTLAHSDQFDPNTGNNSTSTMVSPIAAPAVTNISVSPTTFTSIGGSTTATIVGTNLTGHTVEVYLDGAAAATAVINSATSATATVVIPPNHTTSDISHSLTVYVNGTAIAGKTATVTVKGRYVEPPMPIPSQQIDQNGVALDPNKVDTTNPSVTFEVTPKDGTAYVSIPASILANFEKKNSTFMIEIKAPYGRYRIPVDLASLIPGLKDLLAANSLKAEDISFKITLTDKSDSKDIKAAFGKSLPHGKVIGAIVDFHMDIIHTSTGKTIGSADKFSEALTRIIPMPKNMASMPEQWGAFRYNETAKKFEFVASKKVQIDGEWYVLIRSYSNSAYVVADHAVNFTDVQKHWSQSFVQLAAGKGLVEGVGDGKYNPGKTVSRAEFTAMLVRALGRGTSTGSVAPYEDVQPGAWYFDVVSQAKGLGLLGFAGDKLFMPDQPLTREEMASMLAAVITLEKLPITKEFVNLNGYKDIGNVDAALLENVRLMIKLKIMKGTGANTFDPKGETTRAQAAVVLIRLLQVAGWID</sequence>
<protein>
    <submittedName>
        <fullName evidence="2">S-layer homology domain-containing protein</fullName>
    </submittedName>
</protein>
<name>A0ABW0HMS2_9BACL</name>
<evidence type="ECO:0000259" key="1">
    <source>
        <dbReference type="PROSITE" id="PS51272"/>
    </source>
</evidence>
<evidence type="ECO:0000313" key="3">
    <source>
        <dbReference type="Proteomes" id="UP001596113"/>
    </source>
</evidence>
<dbReference type="PROSITE" id="PS51272">
    <property type="entry name" value="SLH"/>
    <property type="match status" value="3"/>
</dbReference>
<dbReference type="NCBIfam" id="TIGR01451">
    <property type="entry name" value="B_ant_repeat"/>
    <property type="match status" value="6"/>
</dbReference>
<dbReference type="Gene3D" id="2.60.40.10">
    <property type="entry name" value="Immunoglobulins"/>
    <property type="match status" value="4"/>
</dbReference>
<keyword evidence="3" id="KW-1185">Reference proteome</keyword>
<dbReference type="PANTHER" id="PTHR34819:SF3">
    <property type="entry name" value="CELL SURFACE PROTEIN"/>
    <property type="match status" value="1"/>
</dbReference>
<dbReference type="InterPro" id="IPR051172">
    <property type="entry name" value="Chlamydia_OmcB"/>
</dbReference>
<dbReference type="Pfam" id="PF01345">
    <property type="entry name" value="DUF11"/>
    <property type="match status" value="6"/>
</dbReference>
<reference evidence="3" key="1">
    <citation type="journal article" date="2019" name="Int. J. Syst. Evol. Microbiol.">
        <title>The Global Catalogue of Microorganisms (GCM) 10K type strain sequencing project: providing services to taxonomists for standard genome sequencing and annotation.</title>
        <authorList>
            <consortium name="The Broad Institute Genomics Platform"/>
            <consortium name="The Broad Institute Genome Sequencing Center for Infectious Disease"/>
            <person name="Wu L."/>
            <person name="Ma J."/>
        </authorList>
    </citation>
    <scope>NUCLEOTIDE SEQUENCE [LARGE SCALE GENOMIC DNA]</scope>
    <source>
        <strain evidence="3">CGMCC 1.18575</strain>
    </source>
</reference>
<dbReference type="Gene3D" id="2.60.40.3080">
    <property type="match status" value="1"/>
</dbReference>
<dbReference type="Gene3D" id="2.60.40.1170">
    <property type="entry name" value="Mu homology domain, subdomain B"/>
    <property type="match status" value="1"/>
</dbReference>
<dbReference type="Proteomes" id="UP001596113">
    <property type="component" value="Unassembled WGS sequence"/>
</dbReference>
<gene>
    <name evidence="2" type="ORF">ACFPOF_00225</name>
</gene>
<dbReference type="RefSeq" id="WP_378128447.1">
    <property type="nucleotide sequence ID" value="NZ_JBHSMI010000001.1"/>
</dbReference>
<dbReference type="InterPro" id="IPR047589">
    <property type="entry name" value="DUF11_rpt"/>
</dbReference>
<organism evidence="2 3">
    <name type="scientific">Cohnella soli</name>
    <dbReference type="NCBI Taxonomy" id="425005"/>
    <lineage>
        <taxon>Bacteria</taxon>
        <taxon>Bacillati</taxon>
        <taxon>Bacillota</taxon>
        <taxon>Bacilli</taxon>
        <taxon>Bacillales</taxon>
        <taxon>Paenibacillaceae</taxon>
        <taxon>Cohnella</taxon>
    </lineage>
</organism>
<feature type="domain" description="SLH" evidence="1">
    <location>
        <begin position="1192"/>
        <end position="1252"/>
    </location>
</feature>
<dbReference type="InterPro" id="IPR013783">
    <property type="entry name" value="Ig-like_fold"/>
</dbReference>
<dbReference type="InterPro" id="IPR001119">
    <property type="entry name" value="SLH_dom"/>
</dbReference>
<feature type="domain" description="SLH" evidence="1">
    <location>
        <begin position="1128"/>
        <end position="1188"/>
    </location>
</feature>